<name>A0A5J4UUS0_9EUKA</name>
<organism evidence="1 2">
    <name type="scientific">Streblomastix strix</name>
    <dbReference type="NCBI Taxonomy" id="222440"/>
    <lineage>
        <taxon>Eukaryota</taxon>
        <taxon>Metamonada</taxon>
        <taxon>Preaxostyla</taxon>
        <taxon>Oxymonadida</taxon>
        <taxon>Streblomastigidae</taxon>
        <taxon>Streblomastix</taxon>
    </lineage>
</organism>
<sequence>MEYNDDNDCDNNTRYKLTDCKTQREHSCITEINTTTNNNANGCSTCGWGSTLVRELEMIAMAHEIWNKRLARLTSNNREIKLQPKAYDVSLMPQRISESNSWRSEAITVQQFTSTIRGHREIAIDDLNQFRRKSEKNRSKQ</sequence>
<evidence type="ECO:0000313" key="2">
    <source>
        <dbReference type="Proteomes" id="UP000324800"/>
    </source>
</evidence>
<comment type="caution">
    <text evidence="1">The sequence shown here is derived from an EMBL/GenBank/DDBJ whole genome shotgun (WGS) entry which is preliminary data.</text>
</comment>
<reference evidence="1 2" key="1">
    <citation type="submission" date="2019-03" db="EMBL/GenBank/DDBJ databases">
        <title>Single cell metagenomics reveals metabolic interactions within the superorganism composed of flagellate Streblomastix strix and complex community of Bacteroidetes bacteria on its surface.</title>
        <authorList>
            <person name="Treitli S.C."/>
            <person name="Kolisko M."/>
            <person name="Husnik F."/>
            <person name="Keeling P."/>
            <person name="Hampl V."/>
        </authorList>
    </citation>
    <scope>NUCLEOTIDE SEQUENCE [LARGE SCALE GENOMIC DNA]</scope>
    <source>
        <strain evidence="1">ST1C</strain>
    </source>
</reference>
<dbReference type="Proteomes" id="UP000324800">
    <property type="component" value="Unassembled WGS sequence"/>
</dbReference>
<dbReference type="EMBL" id="SNRW01012287">
    <property type="protein sequence ID" value="KAA6374024.1"/>
    <property type="molecule type" value="Genomic_DNA"/>
</dbReference>
<proteinExistence type="predicted"/>
<accession>A0A5J4UUS0</accession>
<protein>
    <submittedName>
        <fullName evidence="1">Uncharacterized protein</fullName>
    </submittedName>
</protein>
<gene>
    <name evidence="1" type="ORF">EZS28_030450</name>
</gene>
<dbReference type="AlphaFoldDB" id="A0A5J4UUS0"/>
<evidence type="ECO:0000313" key="1">
    <source>
        <dbReference type="EMBL" id="KAA6374024.1"/>
    </source>
</evidence>